<name>A0A413T9E3_9FIRM</name>
<protein>
    <submittedName>
        <fullName evidence="1">Uncharacterized protein</fullName>
    </submittedName>
</protein>
<dbReference type="EMBL" id="QSFV01000004">
    <property type="protein sequence ID" value="RHA81565.1"/>
    <property type="molecule type" value="Genomic_DNA"/>
</dbReference>
<evidence type="ECO:0000313" key="1">
    <source>
        <dbReference type="EMBL" id="RHA81565.1"/>
    </source>
</evidence>
<dbReference type="AlphaFoldDB" id="A0A413T9E3"/>
<organism evidence="1 2">
    <name type="scientific">Eubacterium ventriosum</name>
    <dbReference type="NCBI Taxonomy" id="39496"/>
    <lineage>
        <taxon>Bacteria</taxon>
        <taxon>Bacillati</taxon>
        <taxon>Bacillota</taxon>
        <taxon>Clostridia</taxon>
        <taxon>Eubacteriales</taxon>
        <taxon>Eubacteriaceae</taxon>
        <taxon>Eubacterium</taxon>
    </lineage>
</organism>
<gene>
    <name evidence="1" type="ORF">DW918_02500</name>
</gene>
<accession>A0A413T9E3</accession>
<reference evidence="1 2" key="1">
    <citation type="submission" date="2018-08" db="EMBL/GenBank/DDBJ databases">
        <title>A genome reference for cultivated species of the human gut microbiota.</title>
        <authorList>
            <person name="Zou Y."/>
            <person name="Xue W."/>
            <person name="Luo G."/>
        </authorList>
    </citation>
    <scope>NUCLEOTIDE SEQUENCE [LARGE SCALE GENOMIC DNA]</scope>
    <source>
        <strain evidence="1 2">AM42-30</strain>
    </source>
</reference>
<proteinExistence type="predicted"/>
<evidence type="ECO:0000313" key="2">
    <source>
        <dbReference type="Proteomes" id="UP000285740"/>
    </source>
</evidence>
<sequence>MNKADMRKGMLLKGKVGAEEKIYRVLDLKEKVLVLDCVKKTMPVWKTYEELSDCVEKEEESMTETTDIIDAMVGERRKTAYQRYNMISGILPFLSGENMRTETIKRASERYGISKQTVRNYLCEYLATMDVRSLAPGNKKAEKMLSADEKNMRN</sequence>
<comment type="caution">
    <text evidence="1">The sequence shown here is derived from an EMBL/GenBank/DDBJ whole genome shotgun (WGS) entry which is preliminary data.</text>
</comment>
<dbReference type="RefSeq" id="WP_118030111.1">
    <property type="nucleotide sequence ID" value="NZ_QSFV01000004.1"/>
</dbReference>
<dbReference type="Proteomes" id="UP000285740">
    <property type="component" value="Unassembled WGS sequence"/>
</dbReference>